<dbReference type="STRING" id="286727.SAMN02982917_3087"/>
<proteinExistence type="predicted"/>
<evidence type="ECO:0000313" key="3">
    <source>
        <dbReference type="EMBL" id="SMF55520.1"/>
    </source>
</evidence>
<gene>
    <name evidence="3" type="ORF">SAMN02982917_3087</name>
</gene>
<protein>
    <submittedName>
        <fullName evidence="3">Transposase zinc-ribbon domain-containing protein</fullName>
    </submittedName>
</protein>
<feature type="compositionally biased region" description="Basic and acidic residues" evidence="1">
    <location>
        <begin position="154"/>
        <end position="163"/>
    </location>
</feature>
<sequence length="363" mass="40166">MGSVLEELTAIRTVAEMTEAFGDEAQCRRLVEAMVWPNGRLCPACGSRRSITLAGRDMGRRSRPGLYQCCNPDCRFQFTVTTRTPLHGTKLPLRTWLMGLWFILQSDKGISSIRLAEALGVSQPTAWRMGHVLRLLVLRDHPLGGTVEIDEFHFGAKPRRDPNPPKLGRGRKGQPRTTKTPALAVVQRPSGREPGTPAGEARAAVVADLSLDEAERVLEAAVDPDAHLMSDEWKAFVAVGSAFAAHDTVRHSQREYVRGSVHANSAEGFNDRVRRTIAGVFHHISPDHADLYFGEIGFRWSQRTVAGQAQRRTRKGRTVIQTLWSRVPPALQLPAVFRYAVGRQLRRTKDGGISIRSAVAVFG</sequence>
<dbReference type="RefSeq" id="WP_085086868.1">
    <property type="nucleotide sequence ID" value="NZ_FXAK01000006.1"/>
</dbReference>
<dbReference type="InterPro" id="IPR024445">
    <property type="entry name" value="Tnp_ISXO2-like"/>
</dbReference>
<feature type="domain" description="ISXO2-like transposase" evidence="2">
    <location>
        <begin position="142"/>
        <end position="301"/>
    </location>
</feature>
<evidence type="ECO:0000256" key="1">
    <source>
        <dbReference type="SAM" id="MobiDB-lite"/>
    </source>
</evidence>
<accession>A0A1X7FNA4</accession>
<organism evidence="3 4">
    <name type="scientific">Azospirillum oryzae</name>
    <dbReference type="NCBI Taxonomy" id="286727"/>
    <lineage>
        <taxon>Bacteria</taxon>
        <taxon>Pseudomonadati</taxon>
        <taxon>Pseudomonadota</taxon>
        <taxon>Alphaproteobacteria</taxon>
        <taxon>Rhodospirillales</taxon>
        <taxon>Azospirillaceae</taxon>
        <taxon>Azospirillum</taxon>
    </lineage>
</organism>
<dbReference type="InterPro" id="IPR024442">
    <property type="entry name" value="Transposase_Zn_ribbon"/>
</dbReference>
<dbReference type="Proteomes" id="UP000192936">
    <property type="component" value="Unassembled WGS sequence"/>
</dbReference>
<dbReference type="NCBIfam" id="NF033547">
    <property type="entry name" value="transpos_IS1595"/>
    <property type="match status" value="1"/>
</dbReference>
<evidence type="ECO:0000313" key="4">
    <source>
        <dbReference type="Proteomes" id="UP000192936"/>
    </source>
</evidence>
<dbReference type="Pfam" id="PF12762">
    <property type="entry name" value="DDE_Tnp_IS1595"/>
    <property type="match status" value="1"/>
</dbReference>
<evidence type="ECO:0000259" key="2">
    <source>
        <dbReference type="SMART" id="SM01126"/>
    </source>
</evidence>
<dbReference type="Pfam" id="PF12760">
    <property type="entry name" value="Zn_ribbon_IS1595"/>
    <property type="match status" value="1"/>
</dbReference>
<feature type="region of interest" description="Disordered" evidence="1">
    <location>
        <begin position="154"/>
        <end position="201"/>
    </location>
</feature>
<reference evidence="3 4" key="1">
    <citation type="submission" date="2017-04" db="EMBL/GenBank/DDBJ databases">
        <authorList>
            <person name="Afonso C.L."/>
            <person name="Miller P.J."/>
            <person name="Scott M.A."/>
            <person name="Spackman E."/>
            <person name="Goraichik I."/>
            <person name="Dimitrov K.M."/>
            <person name="Suarez D.L."/>
            <person name="Swayne D.E."/>
        </authorList>
    </citation>
    <scope>NUCLEOTIDE SEQUENCE [LARGE SCALE GENOMIC DNA]</scope>
    <source>
        <strain evidence="3 4">A2P</strain>
    </source>
</reference>
<dbReference type="OrthoDB" id="271821at2"/>
<name>A0A1X7FNA4_9PROT</name>
<dbReference type="AlphaFoldDB" id="A0A1X7FNA4"/>
<dbReference type="EMBL" id="FXAK01000006">
    <property type="protein sequence ID" value="SMF55520.1"/>
    <property type="molecule type" value="Genomic_DNA"/>
</dbReference>
<dbReference type="SMART" id="SM01126">
    <property type="entry name" value="DDE_Tnp_IS1595"/>
    <property type="match status" value="1"/>
</dbReference>